<dbReference type="SMART" id="SM00028">
    <property type="entry name" value="TPR"/>
    <property type="match status" value="2"/>
</dbReference>
<dbReference type="Pfam" id="PF13560">
    <property type="entry name" value="HTH_31"/>
    <property type="match status" value="1"/>
</dbReference>
<dbReference type="EMBL" id="WHPN01000283">
    <property type="protein sequence ID" value="KAF4408217.1"/>
    <property type="molecule type" value="Genomic_DNA"/>
</dbReference>
<reference evidence="2 3" key="1">
    <citation type="submission" date="2019-10" db="EMBL/GenBank/DDBJ databases">
        <title>Streptomyces tenebrisbrunneis sp.nov., an endogenous actinomycete isolated from of Lycium ruthenicum.</title>
        <authorList>
            <person name="Ma L."/>
        </authorList>
    </citation>
    <scope>NUCLEOTIDE SEQUENCE [LARGE SCALE GENOMIC DNA]</scope>
    <source>
        <strain evidence="2 3">TRM 66187</strain>
    </source>
</reference>
<keyword evidence="3" id="KW-1185">Reference proteome</keyword>
<dbReference type="SUPFAM" id="SSF48452">
    <property type="entry name" value="TPR-like"/>
    <property type="match status" value="1"/>
</dbReference>
<evidence type="ECO:0000259" key="1">
    <source>
        <dbReference type="PROSITE" id="PS50943"/>
    </source>
</evidence>
<dbReference type="Gene3D" id="1.10.260.40">
    <property type="entry name" value="lambda repressor-like DNA-binding domains"/>
    <property type="match status" value="1"/>
</dbReference>
<dbReference type="Proteomes" id="UP000621266">
    <property type="component" value="Unassembled WGS sequence"/>
</dbReference>
<dbReference type="InterPro" id="IPR001387">
    <property type="entry name" value="Cro/C1-type_HTH"/>
</dbReference>
<sequence>MTEQPYFGRRLKELRKKRGLSQAILAGDKISTGYLSRLESGARQPTDRVITYLAEQLGVDRSAFDLPQSGDSLAQALSIANSTDNDQAVEGVITALEDADDADPLLRWQAFWTVARYWRFQGEHGKEQTCLEELTRIADELSLPELQCRALTQLARCLRSLGEVTRAIGVAERAYQLAKQEAKLSVPDIGQALLTLVSVEAEVGRLPDARTHVDELVGLVEDATDTLKAEALWSAATVRFRQGDHDGAREHLERALGILDSHSDLILWLRLRLAAASLYLQITPPLTDRSRDCLREAETALSLVGTPRLRQELLTLQAHLAFQEGRLEDARAAHDELLGGELLLTYRDRVRLSILDSRLMILEGRQEKGLQRLKELGEEARQAANIDLAAEIWRLLAETLESARWLQETTPTTAE</sequence>
<dbReference type="Gene3D" id="1.25.40.10">
    <property type="entry name" value="Tetratricopeptide repeat domain"/>
    <property type="match status" value="1"/>
</dbReference>
<dbReference type="InterPro" id="IPR011990">
    <property type="entry name" value="TPR-like_helical_dom_sf"/>
</dbReference>
<proteinExistence type="predicted"/>
<dbReference type="Pfam" id="PF13424">
    <property type="entry name" value="TPR_12"/>
    <property type="match status" value="1"/>
</dbReference>
<dbReference type="SMART" id="SM00530">
    <property type="entry name" value="HTH_XRE"/>
    <property type="match status" value="1"/>
</dbReference>
<feature type="domain" description="HTH cro/C1-type" evidence="1">
    <location>
        <begin position="11"/>
        <end position="64"/>
    </location>
</feature>
<evidence type="ECO:0000313" key="2">
    <source>
        <dbReference type="EMBL" id="KAF4408217.1"/>
    </source>
</evidence>
<evidence type="ECO:0000313" key="3">
    <source>
        <dbReference type="Proteomes" id="UP000621266"/>
    </source>
</evidence>
<organism evidence="2 3">
    <name type="scientific">Streptomyces lycii</name>
    <dbReference type="NCBI Taxonomy" id="2654337"/>
    <lineage>
        <taxon>Bacteria</taxon>
        <taxon>Bacillati</taxon>
        <taxon>Actinomycetota</taxon>
        <taxon>Actinomycetes</taxon>
        <taxon>Kitasatosporales</taxon>
        <taxon>Streptomycetaceae</taxon>
        <taxon>Streptomyces</taxon>
    </lineage>
</organism>
<dbReference type="SUPFAM" id="SSF47413">
    <property type="entry name" value="lambda repressor-like DNA-binding domains"/>
    <property type="match status" value="1"/>
</dbReference>
<name>A0ABQ7FLX5_9ACTN</name>
<dbReference type="CDD" id="cd00093">
    <property type="entry name" value="HTH_XRE"/>
    <property type="match status" value="1"/>
</dbReference>
<protein>
    <submittedName>
        <fullName evidence="2">Tetratricopeptide repeat protein</fullName>
    </submittedName>
</protein>
<comment type="caution">
    <text evidence="2">The sequence shown here is derived from an EMBL/GenBank/DDBJ whole genome shotgun (WGS) entry which is preliminary data.</text>
</comment>
<dbReference type="RefSeq" id="WP_098755353.1">
    <property type="nucleotide sequence ID" value="NZ_WHPN01000283.1"/>
</dbReference>
<dbReference type="InterPro" id="IPR010982">
    <property type="entry name" value="Lambda_DNA-bd_dom_sf"/>
</dbReference>
<dbReference type="InterPro" id="IPR019734">
    <property type="entry name" value="TPR_rpt"/>
</dbReference>
<gene>
    <name evidence="2" type="ORF">GCU69_15350</name>
</gene>
<accession>A0ABQ7FLX5</accession>
<dbReference type="PROSITE" id="PS50943">
    <property type="entry name" value="HTH_CROC1"/>
    <property type="match status" value="1"/>
</dbReference>